<feature type="transmembrane region" description="Helical" evidence="2">
    <location>
        <begin position="147"/>
        <end position="171"/>
    </location>
</feature>
<feature type="region of interest" description="Disordered" evidence="1">
    <location>
        <begin position="1"/>
        <end position="60"/>
    </location>
</feature>
<dbReference type="KEGG" id="vde:111254998"/>
<organism evidence="3 4">
    <name type="scientific">Varroa destructor</name>
    <name type="common">Honeybee mite</name>
    <dbReference type="NCBI Taxonomy" id="109461"/>
    <lineage>
        <taxon>Eukaryota</taxon>
        <taxon>Metazoa</taxon>
        <taxon>Ecdysozoa</taxon>
        <taxon>Arthropoda</taxon>
        <taxon>Chelicerata</taxon>
        <taxon>Arachnida</taxon>
        <taxon>Acari</taxon>
        <taxon>Parasitiformes</taxon>
        <taxon>Mesostigmata</taxon>
        <taxon>Gamasina</taxon>
        <taxon>Dermanyssoidea</taxon>
        <taxon>Varroidae</taxon>
        <taxon>Varroa</taxon>
    </lineage>
</organism>
<feature type="transmembrane region" description="Helical" evidence="2">
    <location>
        <begin position="324"/>
        <end position="347"/>
    </location>
</feature>
<dbReference type="OrthoDB" id="6503553at2759"/>
<feature type="compositionally biased region" description="Basic and acidic residues" evidence="1">
    <location>
        <begin position="1"/>
        <end position="11"/>
    </location>
</feature>
<dbReference type="EnsemblMetazoa" id="XM_022816565">
    <property type="protein sequence ID" value="XP_022672300"/>
    <property type="gene ID" value="LOC111254998"/>
</dbReference>
<feature type="transmembrane region" description="Helical" evidence="2">
    <location>
        <begin position="177"/>
        <end position="198"/>
    </location>
</feature>
<evidence type="ECO:0000256" key="2">
    <source>
        <dbReference type="SAM" id="Phobius"/>
    </source>
</evidence>
<accession>A0A7M7KXM9</accession>
<evidence type="ECO:0000313" key="4">
    <source>
        <dbReference type="Proteomes" id="UP000594260"/>
    </source>
</evidence>
<keyword evidence="4" id="KW-1185">Reference proteome</keyword>
<feature type="compositionally biased region" description="Polar residues" evidence="1">
    <location>
        <begin position="17"/>
        <end position="26"/>
    </location>
</feature>
<evidence type="ECO:0000313" key="3">
    <source>
        <dbReference type="EnsemblMetazoa" id="XP_022672300"/>
    </source>
</evidence>
<protein>
    <submittedName>
        <fullName evidence="3">Uncharacterized protein</fullName>
    </submittedName>
</protein>
<keyword evidence="2" id="KW-1133">Transmembrane helix</keyword>
<feature type="transmembrane region" description="Helical" evidence="2">
    <location>
        <begin position="368"/>
        <end position="391"/>
    </location>
</feature>
<feature type="transmembrane region" description="Helical" evidence="2">
    <location>
        <begin position="252"/>
        <end position="270"/>
    </location>
</feature>
<dbReference type="InParanoid" id="A0A7M7KXM9"/>
<dbReference type="Proteomes" id="UP000594260">
    <property type="component" value="Unplaced"/>
</dbReference>
<dbReference type="GeneID" id="111254998"/>
<sequence>MEHPLETKIEVSETEEISQNVSQASIPSPPGSPDITKTSEPRTPQRRRPSSKKRRLRKGDPDRLTLTLTIPAASNEISPTSPVYPVTPNIDEVSTQNINKGIPSLLPEFQTTLALVQISGGGGLNIPGDDRSECTFLSIQAFVSRTWLLLIRLLYVVYIVMFIISIYYLYITPLANVTIFWPSTVLNLVAALSNHIALNRYTGKLYVLLTTLSARQPKNIKTCIVVVLACITAVTAMLTLRFYEVNNSHRNVQLTGSKNWTVYTFIVLYFCRNFESLIIVGSTVFVMILYALIAAAIKFELRAIIEEPVPHESSLVRHSTISKLVAYSDALFSPLCCFWVAAVIGNVSEGLAMARYHQTTYALPHITTWAHAVMLAAGFFAVCECSFGIAVEAERVRLWVHRHYQGQVDANVLRYLNQQRSFPKTLKLWESLDLSRQAVVITFAFPITLYTIILLILDPIMHQTARETSSILPAVD</sequence>
<name>A0A7M7KXM9_VARDE</name>
<dbReference type="AlphaFoldDB" id="A0A7M7KXM9"/>
<reference evidence="3" key="1">
    <citation type="submission" date="2021-01" db="UniProtKB">
        <authorList>
            <consortium name="EnsemblMetazoa"/>
        </authorList>
    </citation>
    <scope>IDENTIFICATION</scope>
</reference>
<feature type="transmembrane region" description="Helical" evidence="2">
    <location>
        <begin position="438"/>
        <end position="457"/>
    </location>
</feature>
<proteinExistence type="predicted"/>
<feature type="transmembrane region" description="Helical" evidence="2">
    <location>
        <begin position="219"/>
        <end position="240"/>
    </location>
</feature>
<feature type="compositionally biased region" description="Basic residues" evidence="1">
    <location>
        <begin position="44"/>
        <end position="57"/>
    </location>
</feature>
<dbReference type="RefSeq" id="XP_022672300.1">
    <property type="nucleotide sequence ID" value="XM_022816565.1"/>
</dbReference>
<evidence type="ECO:0000256" key="1">
    <source>
        <dbReference type="SAM" id="MobiDB-lite"/>
    </source>
</evidence>
<keyword evidence="2" id="KW-0812">Transmembrane</keyword>
<feature type="transmembrane region" description="Helical" evidence="2">
    <location>
        <begin position="277"/>
        <end position="297"/>
    </location>
</feature>
<keyword evidence="2" id="KW-0472">Membrane</keyword>